<proteinExistence type="predicted"/>
<keyword evidence="2" id="KW-1185">Reference proteome</keyword>
<dbReference type="InterPro" id="IPR058093">
    <property type="entry name" value="LA_2272-like"/>
</dbReference>
<dbReference type="Proteomes" id="UP001208649">
    <property type="component" value="Unassembled WGS sequence"/>
</dbReference>
<comment type="caution">
    <text evidence="1">The sequence shown here is derived from an EMBL/GenBank/DDBJ whole genome shotgun (WGS) entry which is preliminary data.</text>
</comment>
<gene>
    <name evidence="1" type="ORF">NZ698_12270</name>
</gene>
<dbReference type="EMBL" id="JAOTEM010000003">
    <property type="protein sequence ID" value="MCU7617976.1"/>
    <property type="molecule type" value="Genomic_DNA"/>
</dbReference>
<evidence type="ECO:0000313" key="1">
    <source>
        <dbReference type="EMBL" id="MCU7617976.1"/>
    </source>
</evidence>
<dbReference type="NCBIfam" id="NF047436">
    <property type="entry name" value="LA_2272_repeat"/>
    <property type="match status" value="2"/>
</dbReference>
<sequence>MKTKLFLVIAFLSGGILFGQDSLKVNQQKRRLISTTPLNPQVEKVNGLAVGLGFDSKYLAKDQNTVKLQTVNGLNLELNPLGLLFCMFYDPSKSANVEYVQVNGLNISLSGYLRGVSHNGVSVSLYNYGHTMNGLMGSLLHFDTEKSKGVFVTGLFFSSNELKGLSISAFNNAEILKGVQLGFVNRNTEGKGLQIGLVNKSKKMKGLQIGFWNRNGKRTLPFINFRS</sequence>
<organism evidence="1 2">
    <name type="scientific">Chryseobacterium edaphi</name>
    <dbReference type="NCBI Taxonomy" id="2976532"/>
    <lineage>
        <taxon>Bacteria</taxon>
        <taxon>Pseudomonadati</taxon>
        <taxon>Bacteroidota</taxon>
        <taxon>Flavobacteriia</taxon>
        <taxon>Flavobacteriales</taxon>
        <taxon>Weeksellaceae</taxon>
        <taxon>Chryseobacterium group</taxon>
        <taxon>Chryseobacterium</taxon>
    </lineage>
</organism>
<name>A0ABT2W6Y5_9FLAO</name>
<accession>A0ABT2W6Y5</accession>
<evidence type="ECO:0008006" key="3">
    <source>
        <dbReference type="Google" id="ProtNLM"/>
    </source>
</evidence>
<evidence type="ECO:0000313" key="2">
    <source>
        <dbReference type="Proteomes" id="UP001208649"/>
    </source>
</evidence>
<dbReference type="RefSeq" id="WP_263003423.1">
    <property type="nucleotide sequence ID" value="NZ_JAOTEM010000003.1"/>
</dbReference>
<reference evidence="2" key="1">
    <citation type="submission" date="2023-07" db="EMBL/GenBank/DDBJ databases">
        <title>Chryseobacterium sp. strain PBS4-4 Genome sequencing and assembly.</title>
        <authorList>
            <person name="Jung Y."/>
        </authorList>
    </citation>
    <scope>NUCLEOTIDE SEQUENCE [LARGE SCALE GENOMIC DNA]</scope>
    <source>
        <strain evidence="2">PBS4-4</strain>
    </source>
</reference>
<protein>
    <recommendedName>
        <fullName evidence="3">DUF5723 domain-containing protein</fullName>
    </recommendedName>
</protein>